<dbReference type="EMBL" id="JH431682">
    <property type="status" value="NOT_ANNOTATED_CDS"/>
    <property type="molecule type" value="Genomic_DNA"/>
</dbReference>
<dbReference type="Proteomes" id="UP000014500">
    <property type="component" value="Unassembled WGS sequence"/>
</dbReference>
<evidence type="ECO:0000313" key="2">
    <source>
        <dbReference type="EnsemblMetazoa" id="SMAR015195-PA"/>
    </source>
</evidence>
<dbReference type="HOGENOM" id="CLU_714389_0_0_1"/>
<keyword evidence="3" id="KW-1185">Reference proteome</keyword>
<name>T1JMW5_STRMM</name>
<protein>
    <submittedName>
        <fullName evidence="2">Uncharacterized protein</fullName>
    </submittedName>
</protein>
<reference evidence="3" key="1">
    <citation type="submission" date="2011-05" db="EMBL/GenBank/DDBJ databases">
        <authorList>
            <person name="Richards S.R."/>
            <person name="Qu J."/>
            <person name="Jiang H."/>
            <person name="Jhangiani S.N."/>
            <person name="Agravi P."/>
            <person name="Goodspeed R."/>
            <person name="Gross S."/>
            <person name="Mandapat C."/>
            <person name="Jackson L."/>
            <person name="Mathew T."/>
            <person name="Pu L."/>
            <person name="Thornton R."/>
            <person name="Saada N."/>
            <person name="Wilczek-Boney K.B."/>
            <person name="Lee S."/>
            <person name="Kovar C."/>
            <person name="Wu Y."/>
            <person name="Scherer S.E."/>
            <person name="Worley K.C."/>
            <person name="Muzny D.M."/>
            <person name="Gibbs R."/>
        </authorList>
    </citation>
    <scope>NUCLEOTIDE SEQUENCE</scope>
    <source>
        <strain evidence="3">Brora</strain>
    </source>
</reference>
<reference evidence="2" key="2">
    <citation type="submission" date="2015-02" db="UniProtKB">
        <authorList>
            <consortium name="EnsemblMetazoa"/>
        </authorList>
    </citation>
    <scope>IDENTIFICATION</scope>
</reference>
<keyword evidence="1" id="KW-0732">Signal</keyword>
<feature type="signal peptide" evidence="1">
    <location>
        <begin position="1"/>
        <end position="33"/>
    </location>
</feature>
<accession>T1JMW5</accession>
<organism evidence="2 3">
    <name type="scientific">Strigamia maritima</name>
    <name type="common">European centipede</name>
    <name type="synonym">Geophilus maritimus</name>
    <dbReference type="NCBI Taxonomy" id="126957"/>
    <lineage>
        <taxon>Eukaryota</taxon>
        <taxon>Metazoa</taxon>
        <taxon>Ecdysozoa</taxon>
        <taxon>Arthropoda</taxon>
        <taxon>Myriapoda</taxon>
        <taxon>Chilopoda</taxon>
        <taxon>Pleurostigmophora</taxon>
        <taxon>Geophilomorpha</taxon>
        <taxon>Linotaeniidae</taxon>
        <taxon>Strigamia</taxon>
    </lineage>
</organism>
<feature type="chain" id="PRO_5004590672" evidence="1">
    <location>
        <begin position="34"/>
        <end position="387"/>
    </location>
</feature>
<evidence type="ECO:0000313" key="3">
    <source>
        <dbReference type="Proteomes" id="UP000014500"/>
    </source>
</evidence>
<sequence length="387" mass="44892">MQNEINVTQLLSCNSPGLLLLLCSVQCLFPTSSHEDDNEQQLYVNKETNPTFPPRFRPSKISSADPSVWSTMDSQIEMLCSRRMGLLMRSSMVESTVNNLGKWRAGKRLKHENVLVPLNSVDVVVYLDVKLDSTLGTSLQSKVMSKKLILKNSLLKNFPHLCFPITQQLFCKSCLFNINILNTLQSVMVDQTTVYRTTVDQIVPTKRQSTRCIWSLCRLDDCRPDAYSPFIPTWVWVWVWVRLGLWNIICWNPDEDQELTKPLILRVVGRLLDNNMRHFNTEYYSCHIQTSGIEPETLVIKIHPPNHQTIRNTLKLCMKGERKKIEERNSLKIEKRKSIENSRNVLRMVWWLGGWILKTRVSGSIPEPIYVGIRTLDRIDQDEQLDF</sequence>
<proteinExistence type="predicted"/>
<dbReference type="AlphaFoldDB" id="T1JMW5"/>
<evidence type="ECO:0000256" key="1">
    <source>
        <dbReference type="SAM" id="SignalP"/>
    </source>
</evidence>
<dbReference type="EnsemblMetazoa" id="SMAR015195-RA">
    <property type="protein sequence ID" value="SMAR015195-PA"/>
    <property type="gene ID" value="SMAR015195"/>
</dbReference>